<dbReference type="STRING" id="1172194.WQQ_17300"/>
<evidence type="ECO:0000313" key="2">
    <source>
        <dbReference type="EMBL" id="EIT71593.1"/>
    </source>
</evidence>
<dbReference type="EMBL" id="AKGD01000001">
    <property type="protein sequence ID" value="EIT71593.1"/>
    <property type="molecule type" value="Genomic_DNA"/>
</dbReference>
<keyword evidence="3" id="KW-1185">Reference proteome</keyword>
<dbReference type="Pfam" id="PF03186">
    <property type="entry name" value="CobD_Cbib"/>
    <property type="match status" value="1"/>
</dbReference>
<dbReference type="PANTHER" id="PTHR38684">
    <property type="entry name" value="PROTEIN AMPE"/>
    <property type="match status" value="1"/>
</dbReference>
<dbReference type="InterPro" id="IPR052966">
    <property type="entry name" value="Beta-lactamase_Reg"/>
</dbReference>
<evidence type="ECO:0000313" key="3">
    <source>
        <dbReference type="Proteomes" id="UP000003704"/>
    </source>
</evidence>
<dbReference type="GO" id="GO:0005886">
    <property type="term" value="C:plasma membrane"/>
    <property type="evidence" value="ECO:0007669"/>
    <property type="project" value="TreeGrafter"/>
</dbReference>
<dbReference type="Proteomes" id="UP000003704">
    <property type="component" value="Unassembled WGS sequence"/>
</dbReference>
<dbReference type="AlphaFoldDB" id="I8TD33"/>
<dbReference type="GO" id="GO:0046677">
    <property type="term" value="P:response to antibiotic"/>
    <property type="evidence" value="ECO:0007669"/>
    <property type="project" value="TreeGrafter"/>
</dbReference>
<sequence length="296" mass="32209">MQLIAILLALGLERLLGQLSWWGQPFLQQTTLRGARRLMPWPAIWRSPVIVPILLLPPMALTAALESQIENPFVSLAWSTLVLLLCLGPRDLADDINSLIAARNAGDTATATRLARALQRGPEPDASHRSLIGALFIQSHERLFGVLLWFFVLGPVGAVLYRVASRLPRLLHQEGETLGAQFADTLHGLLAWIPARITALLFGLAGSLDDALKAWARLRSDPVFNRQAGWSRQTWAILAEIAIGGLETDGEDGGGPALPPTFEATLSEVQSLQTRALLILLAFFAFFATGAWVSGF</sequence>
<comment type="caution">
    <text evidence="2">The sequence shown here is derived from an EMBL/GenBank/DDBJ whole genome shotgun (WGS) entry which is preliminary data.</text>
</comment>
<reference evidence="2 3" key="1">
    <citation type="journal article" date="2012" name="J. Bacteriol.">
        <title>Genome Sequence of n-Alkane-Degrading Hydrocarboniphaga effusa Strain AP103T (ATCC BAA-332T).</title>
        <authorList>
            <person name="Chang H.K."/>
            <person name="Zylstra G.J."/>
            <person name="Chae J.C."/>
        </authorList>
    </citation>
    <scope>NUCLEOTIDE SEQUENCE [LARGE SCALE GENOMIC DNA]</scope>
    <source>
        <strain evidence="2 3">AP103</strain>
    </source>
</reference>
<gene>
    <name evidence="2" type="ORF">WQQ_17300</name>
</gene>
<dbReference type="GO" id="GO:0009236">
    <property type="term" value="P:cobalamin biosynthetic process"/>
    <property type="evidence" value="ECO:0007669"/>
    <property type="project" value="UniProtKB-UniPathway"/>
</dbReference>
<proteinExistence type="predicted"/>
<organism evidence="2 3">
    <name type="scientific">Hydrocarboniphaga effusa AP103</name>
    <dbReference type="NCBI Taxonomy" id="1172194"/>
    <lineage>
        <taxon>Bacteria</taxon>
        <taxon>Pseudomonadati</taxon>
        <taxon>Pseudomonadota</taxon>
        <taxon>Gammaproteobacteria</taxon>
        <taxon>Nevskiales</taxon>
        <taxon>Nevskiaceae</taxon>
        <taxon>Hydrocarboniphaga</taxon>
    </lineage>
</organism>
<accession>I8TD33</accession>
<dbReference type="PANTHER" id="PTHR38684:SF1">
    <property type="entry name" value="PROTEIN AMPE"/>
    <property type="match status" value="1"/>
</dbReference>
<name>I8TD33_9GAMM</name>
<feature type="transmembrane region" description="Helical" evidence="1">
    <location>
        <begin position="276"/>
        <end position="295"/>
    </location>
</feature>
<dbReference type="UniPathway" id="UPA00148"/>
<dbReference type="GO" id="GO:0048472">
    <property type="term" value="F:threonine-phosphate decarboxylase activity"/>
    <property type="evidence" value="ECO:0007669"/>
    <property type="project" value="InterPro"/>
</dbReference>
<keyword evidence="1" id="KW-0812">Transmembrane</keyword>
<dbReference type="InterPro" id="IPR004485">
    <property type="entry name" value="Cobalamin_biosynth_CobD/CbiB"/>
</dbReference>
<evidence type="ECO:0000256" key="1">
    <source>
        <dbReference type="SAM" id="Phobius"/>
    </source>
</evidence>
<evidence type="ECO:0008006" key="4">
    <source>
        <dbReference type="Google" id="ProtNLM"/>
    </source>
</evidence>
<protein>
    <recommendedName>
        <fullName evidence="4">AmpE protein</fullName>
    </recommendedName>
</protein>
<feature type="transmembrane region" description="Helical" evidence="1">
    <location>
        <begin position="143"/>
        <end position="164"/>
    </location>
</feature>
<keyword evidence="1" id="KW-1133">Transmembrane helix</keyword>
<keyword evidence="1" id="KW-0472">Membrane</keyword>
<dbReference type="OrthoDB" id="9811967at2"/>
<dbReference type="RefSeq" id="WP_007184679.1">
    <property type="nucleotide sequence ID" value="NZ_AKGD01000001.1"/>
</dbReference>